<dbReference type="GO" id="GO:0005886">
    <property type="term" value="C:plasma membrane"/>
    <property type="evidence" value="ECO:0000318"/>
    <property type="project" value="GO_Central"/>
</dbReference>
<dbReference type="Pfam" id="PF00001">
    <property type="entry name" value="7tm_1"/>
    <property type="match status" value="1"/>
</dbReference>
<accession>A7SR60</accession>
<evidence type="ECO:0000313" key="11">
    <source>
        <dbReference type="EMBL" id="EDO33810.1"/>
    </source>
</evidence>
<comment type="subcellular location">
    <subcellularLocation>
        <location evidence="1">Cell membrane</location>
        <topology evidence="1">Multi-pass membrane protein</topology>
    </subcellularLocation>
</comment>
<keyword evidence="8" id="KW-0807">Transducer</keyword>
<dbReference type="SUPFAM" id="SSF81321">
    <property type="entry name" value="Family A G protein-coupled receptor-like"/>
    <property type="match status" value="1"/>
</dbReference>
<dbReference type="FunCoup" id="A7SR60">
    <property type="interactions" value="49"/>
</dbReference>
<dbReference type="Gene3D" id="1.20.1070.10">
    <property type="entry name" value="Rhodopsin 7-helix transmembrane proteins"/>
    <property type="match status" value="1"/>
</dbReference>
<evidence type="ECO:0000256" key="4">
    <source>
        <dbReference type="ARBA" id="ARBA00022989"/>
    </source>
</evidence>
<evidence type="ECO:0000259" key="10">
    <source>
        <dbReference type="PROSITE" id="PS50262"/>
    </source>
</evidence>
<dbReference type="GO" id="GO:0007186">
    <property type="term" value="P:G protein-coupled receptor signaling pathway"/>
    <property type="evidence" value="ECO:0000318"/>
    <property type="project" value="GO_Central"/>
</dbReference>
<dbReference type="PANTHER" id="PTHR24247:SF202">
    <property type="entry name" value="5-HYDROXYTRYPTAMINE RECEPTOR 1"/>
    <property type="match status" value="1"/>
</dbReference>
<dbReference type="AlphaFoldDB" id="A7SR60"/>
<dbReference type="InterPro" id="IPR000276">
    <property type="entry name" value="GPCR_Rhodpsn"/>
</dbReference>
<dbReference type="InterPro" id="IPR017452">
    <property type="entry name" value="GPCR_Rhodpsn_7TM"/>
</dbReference>
<dbReference type="GO" id="GO:0004930">
    <property type="term" value="F:G protein-coupled receptor activity"/>
    <property type="evidence" value="ECO:0000318"/>
    <property type="project" value="GO_Central"/>
</dbReference>
<dbReference type="PRINTS" id="PR00237">
    <property type="entry name" value="GPCRRHODOPSN"/>
</dbReference>
<evidence type="ECO:0000256" key="5">
    <source>
        <dbReference type="ARBA" id="ARBA00023040"/>
    </source>
</evidence>
<dbReference type="Proteomes" id="UP000001593">
    <property type="component" value="Unassembled WGS sequence"/>
</dbReference>
<evidence type="ECO:0000313" key="12">
    <source>
        <dbReference type="Proteomes" id="UP000001593"/>
    </source>
</evidence>
<protein>
    <recommendedName>
        <fullName evidence="10">G-protein coupled receptors family 1 profile domain-containing protein</fullName>
    </recommendedName>
</protein>
<evidence type="ECO:0000256" key="8">
    <source>
        <dbReference type="ARBA" id="ARBA00023224"/>
    </source>
</evidence>
<dbReference type="InParanoid" id="A7SR60"/>
<gene>
    <name evidence="11" type="ORF">NEMVEDRAFT_v1g128393</name>
</gene>
<dbReference type="SMART" id="SM01381">
    <property type="entry name" value="7TM_GPCR_Srsx"/>
    <property type="match status" value="1"/>
</dbReference>
<evidence type="ECO:0000256" key="1">
    <source>
        <dbReference type="ARBA" id="ARBA00004651"/>
    </source>
</evidence>
<keyword evidence="4 9" id="KW-1133">Transmembrane helix</keyword>
<name>A7SR60_NEMVE</name>
<feature type="transmembrane region" description="Helical" evidence="9">
    <location>
        <begin position="156"/>
        <end position="178"/>
    </location>
</feature>
<evidence type="ECO:0000256" key="2">
    <source>
        <dbReference type="ARBA" id="ARBA00022475"/>
    </source>
</evidence>
<feature type="domain" description="G-protein coupled receptors family 1 profile" evidence="10">
    <location>
        <begin position="23"/>
        <end position="260"/>
    </location>
</feature>
<dbReference type="PANTHER" id="PTHR24247">
    <property type="entry name" value="5-HYDROXYTRYPTAMINE RECEPTOR"/>
    <property type="match status" value="1"/>
</dbReference>
<evidence type="ECO:0000256" key="3">
    <source>
        <dbReference type="ARBA" id="ARBA00022692"/>
    </source>
</evidence>
<reference evidence="11 12" key="1">
    <citation type="journal article" date="2007" name="Science">
        <title>Sea anemone genome reveals ancestral eumetazoan gene repertoire and genomic organization.</title>
        <authorList>
            <person name="Putnam N.H."/>
            <person name="Srivastava M."/>
            <person name="Hellsten U."/>
            <person name="Dirks B."/>
            <person name="Chapman J."/>
            <person name="Salamov A."/>
            <person name="Terry A."/>
            <person name="Shapiro H."/>
            <person name="Lindquist E."/>
            <person name="Kapitonov V.V."/>
            <person name="Jurka J."/>
            <person name="Genikhovich G."/>
            <person name="Grigoriev I.V."/>
            <person name="Lucas S.M."/>
            <person name="Steele R.E."/>
            <person name="Finnerty J.R."/>
            <person name="Technau U."/>
            <person name="Martindale M.Q."/>
            <person name="Rokhsar D.S."/>
        </authorList>
    </citation>
    <scope>NUCLEOTIDE SEQUENCE [LARGE SCALE GENOMIC DNA]</scope>
    <source>
        <strain evidence="12">CH2 X CH6</strain>
    </source>
</reference>
<dbReference type="HOGENOM" id="CLU_009579_11_5_1"/>
<feature type="transmembrane region" description="Helical" evidence="9">
    <location>
        <begin position="6"/>
        <end position="31"/>
    </location>
</feature>
<dbReference type="STRING" id="45351.A7SR60"/>
<keyword evidence="12" id="KW-1185">Reference proteome</keyword>
<dbReference type="PhylomeDB" id="A7SR60"/>
<keyword evidence="5" id="KW-0297">G-protein coupled receptor</keyword>
<dbReference type="OMA" id="TIRALCP"/>
<dbReference type="PROSITE" id="PS50262">
    <property type="entry name" value="G_PROTEIN_RECEP_F1_2"/>
    <property type="match status" value="1"/>
</dbReference>
<dbReference type="OrthoDB" id="9445642at2759"/>
<keyword evidence="2" id="KW-1003">Cell membrane</keyword>
<dbReference type="EMBL" id="DS469756">
    <property type="protein sequence ID" value="EDO33810.1"/>
    <property type="molecule type" value="Genomic_DNA"/>
</dbReference>
<keyword evidence="7" id="KW-0675">Receptor</keyword>
<evidence type="ECO:0000256" key="6">
    <source>
        <dbReference type="ARBA" id="ARBA00023136"/>
    </source>
</evidence>
<keyword evidence="6 9" id="KW-0472">Membrane</keyword>
<feature type="transmembrane region" description="Helical" evidence="9">
    <location>
        <begin position="89"/>
        <end position="112"/>
    </location>
</feature>
<proteinExistence type="predicted"/>
<feature type="transmembrane region" description="Helical" evidence="9">
    <location>
        <begin position="43"/>
        <end position="69"/>
    </location>
</feature>
<sequence>MLIETLIAWTAVYVLVAMLVIFFNGLVLVSFFKNKTLRTRTNYFIASLAWADFLVGAISIPGWLALVLTTYYGWEYNLLMLDVWTSFDMLAGIGSIYHLMALSWDRLCAIVWPLKHRLYTRRKYIYILCLVWGCALLVSGFSTIGNKADAKLYNILVIGVCFFLPLLVVLVTQGTIFVKIRHTERQHIDQQNSSHSRSLKREVRAAKAISIMVFLFVIGWLPFFTISLLSFAAGVTYTANAIFAVKLLQYSNSFFNPILYAQKFPEFRRAYVRML</sequence>
<evidence type="ECO:0000256" key="9">
    <source>
        <dbReference type="SAM" id="Phobius"/>
    </source>
</evidence>
<feature type="non-terminal residue" evidence="11">
    <location>
        <position position="275"/>
    </location>
</feature>
<feature type="transmembrane region" description="Helical" evidence="9">
    <location>
        <begin position="124"/>
        <end position="144"/>
    </location>
</feature>
<evidence type="ECO:0000256" key="7">
    <source>
        <dbReference type="ARBA" id="ARBA00023170"/>
    </source>
</evidence>
<organism evidence="11 12">
    <name type="scientific">Nematostella vectensis</name>
    <name type="common">Starlet sea anemone</name>
    <dbReference type="NCBI Taxonomy" id="45351"/>
    <lineage>
        <taxon>Eukaryota</taxon>
        <taxon>Metazoa</taxon>
        <taxon>Cnidaria</taxon>
        <taxon>Anthozoa</taxon>
        <taxon>Hexacorallia</taxon>
        <taxon>Actiniaria</taxon>
        <taxon>Edwardsiidae</taxon>
        <taxon>Nematostella</taxon>
    </lineage>
</organism>
<keyword evidence="3 9" id="KW-0812">Transmembrane</keyword>
<dbReference type="KEGG" id="nve:5505054"/>
<dbReference type="eggNOG" id="KOG3656">
    <property type="taxonomic scope" value="Eukaryota"/>
</dbReference>